<dbReference type="EMBL" id="LAZR01000004">
    <property type="protein sequence ID" value="KKO10858.1"/>
    <property type="molecule type" value="Genomic_DNA"/>
</dbReference>
<dbReference type="GO" id="GO:0060003">
    <property type="term" value="P:copper ion export"/>
    <property type="evidence" value="ECO:0007669"/>
    <property type="project" value="TreeGrafter"/>
</dbReference>
<dbReference type="Gene3D" id="1.10.287.470">
    <property type="entry name" value="Helix hairpin bin"/>
    <property type="match status" value="1"/>
</dbReference>
<dbReference type="GO" id="GO:0046914">
    <property type="term" value="F:transition metal ion binding"/>
    <property type="evidence" value="ECO:0007669"/>
    <property type="project" value="TreeGrafter"/>
</dbReference>
<dbReference type="PANTHER" id="PTHR30097">
    <property type="entry name" value="CATION EFFLUX SYSTEM PROTEIN CUSB"/>
    <property type="match status" value="1"/>
</dbReference>
<sequence length="366" mass="38545">MKAASTRLLNICSALVLMATATAISAQEVISLSDSEMRELAILFAPASPVGNTDGERVPATVIASPEASNTVHSWFEGVLSQWHVAPGDSITTGTRIATLRSEELLTTQQELLRATIAQESAEAVLRRDQNLFDAGVIAEARLTETRRQHQQAIVTVSSIRQRLLSAGIAAADIDTLVGSQQATGTYTLRAGQTGRIVRRLVQAGDYIADGSAVAVTADDDLPWLSAQVPAYLVGELSPGQSLRVVEQGTELTLRQVDQQIDPRSQTISVLAQFAGASNWVPGQTLTLILPPANGGIRIPSSAVVFNGADTTVYVRRPGGVESRTLALETMGRNYLAASGISAGEEIVIQGAAVLKGIQLGLGGTQ</sequence>
<accession>A0A0F9WEK3</accession>
<dbReference type="Gene3D" id="2.40.50.100">
    <property type="match status" value="1"/>
</dbReference>
<dbReference type="Gene3D" id="2.40.420.20">
    <property type="match status" value="1"/>
</dbReference>
<dbReference type="AlphaFoldDB" id="A0A0F9WEK3"/>
<organism evidence="2">
    <name type="scientific">marine sediment metagenome</name>
    <dbReference type="NCBI Taxonomy" id="412755"/>
    <lineage>
        <taxon>unclassified sequences</taxon>
        <taxon>metagenomes</taxon>
        <taxon>ecological metagenomes</taxon>
    </lineage>
</organism>
<dbReference type="GO" id="GO:0015679">
    <property type="term" value="P:plasma membrane copper ion transport"/>
    <property type="evidence" value="ECO:0007669"/>
    <property type="project" value="TreeGrafter"/>
</dbReference>
<protein>
    <submittedName>
        <fullName evidence="2">Uncharacterized protein</fullName>
    </submittedName>
</protein>
<name>A0A0F9WEK3_9ZZZZ</name>
<proteinExistence type="predicted"/>
<comment type="caution">
    <text evidence="2">The sequence shown here is derived from an EMBL/GenBank/DDBJ whole genome shotgun (WGS) entry which is preliminary data.</text>
</comment>
<dbReference type="Gene3D" id="2.40.30.170">
    <property type="match status" value="1"/>
</dbReference>
<evidence type="ECO:0000313" key="2">
    <source>
        <dbReference type="EMBL" id="KKO10858.1"/>
    </source>
</evidence>
<dbReference type="GO" id="GO:0030288">
    <property type="term" value="C:outer membrane-bounded periplasmic space"/>
    <property type="evidence" value="ECO:0007669"/>
    <property type="project" value="TreeGrafter"/>
</dbReference>
<evidence type="ECO:0000256" key="1">
    <source>
        <dbReference type="ARBA" id="ARBA00022448"/>
    </source>
</evidence>
<reference evidence="2" key="1">
    <citation type="journal article" date="2015" name="Nature">
        <title>Complex archaea that bridge the gap between prokaryotes and eukaryotes.</title>
        <authorList>
            <person name="Spang A."/>
            <person name="Saw J.H."/>
            <person name="Jorgensen S.L."/>
            <person name="Zaremba-Niedzwiedzka K."/>
            <person name="Martijn J."/>
            <person name="Lind A.E."/>
            <person name="van Eijk R."/>
            <person name="Schleper C."/>
            <person name="Guy L."/>
            <person name="Ettema T.J."/>
        </authorList>
    </citation>
    <scope>NUCLEOTIDE SEQUENCE</scope>
</reference>
<gene>
    <name evidence="2" type="ORF">LCGC14_0023410</name>
</gene>
<dbReference type="InterPro" id="IPR051909">
    <property type="entry name" value="MFP_Cation_Efflux"/>
</dbReference>
<dbReference type="SUPFAM" id="SSF111369">
    <property type="entry name" value="HlyD-like secretion proteins"/>
    <property type="match status" value="1"/>
</dbReference>
<keyword evidence="1" id="KW-0813">Transport</keyword>
<dbReference type="PANTHER" id="PTHR30097:SF4">
    <property type="entry name" value="SLR6042 PROTEIN"/>
    <property type="match status" value="1"/>
</dbReference>